<gene>
    <name evidence="1" type="ORF">CYMTET_29241</name>
</gene>
<evidence type="ECO:0000313" key="1">
    <source>
        <dbReference type="EMBL" id="KAK3261877.1"/>
    </source>
</evidence>
<proteinExistence type="predicted"/>
<sequence length="209" mass="24556">MGRRTRQRSSSRRKHDKTRLFAKPLLRILLSDSDARTLYKALLLHLSLIIFHYSLMGQQTHFLSAREITSSITRTTVPPKYGVSFVDWLKTQILEIWKDPVCGDGVCNEPYEFASFGRFGCTADCGRARDIVPVLVFIQVDFRDLRDRLPWGVADDLRERLSWNVCMRDLDREEHGMPELCWFKEEKRFRHLYERRVQSLYLKQGGSSL</sequence>
<evidence type="ECO:0000313" key="2">
    <source>
        <dbReference type="Proteomes" id="UP001190700"/>
    </source>
</evidence>
<dbReference type="EMBL" id="LGRX02016585">
    <property type="protein sequence ID" value="KAK3261877.1"/>
    <property type="molecule type" value="Genomic_DNA"/>
</dbReference>
<accession>A0AAE0FL77</accession>
<organism evidence="1 2">
    <name type="scientific">Cymbomonas tetramitiformis</name>
    <dbReference type="NCBI Taxonomy" id="36881"/>
    <lineage>
        <taxon>Eukaryota</taxon>
        <taxon>Viridiplantae</taxon>
        <taxon>Chlorophyta</taxon>
        <taxon>Pyramimonadophyceae</taxon>
        <taxon>Pyramimonadales</taxon>
        <taxon>Pyramimonadaceae</taxon>
        <taxon>Cymbomonas</taxon>
    </lineage>
</organism>
<dbReference type="AlphaFoldDB" id="A0AAE0FL77"/>
<keyword evidence="2" id="KW-1185">Reference proteome</keyword>
<comment type="caution">
    <text evidence="1">The sequence shown here is derived from an EMBL/GenBank/DDBJ whole genome shotgun (WGS) entry which is preliminary data.</text>
</comment>
<name>A0AAE0FL77_9CHLO</name>
<dbReference type="Proteomes" id="UP001190700">
    <property type="component" value="Unassembled WGS sequence"/>
</dbReference>
<protein>
    <submittedName>
        <fullName evidence="1">Uncharacterized protein</fullName>
    </submittedName>
</protein>
<reference evidence="1 2" key="1">
    <citation type="journal article" date="2015" name="Genome Biol. Evol.">
        <title>Comparative Genomics of a Bacterivorous Green Alga Reveals Evolutionary Causalities and Consequences of Phago-Mixotrophic Mode of Nutrition.</title>
        <authorList>
            <person name="Burns J.A."/>
            <person name="Paasch A."/>
            <person name="Narechania A."/>
            <person name="Kim E."/>
        </authorList>
    </citation>
    <scope>NUCLEOTIDE SEQUENCE [LARGE SCALE GENOMIC DNA]</scope>
    <source>
        <strain evidence="1 2">PLY_AMNH</strain>
    </source>
</reference>